<reference evidence="1" key="1">
    <citation type="submission" date="2022-02" db="EMBL/GenBank/DDBJ databases">
        <title>Plant Genome Project.</title>
        <authorList>
            <person name="Zhang R.-G."/>
        </authorList>
    </citation>
    <scope>NUCLEOTIDE SEQUENCE</scope>
    <source>
        <strain evidence="1">AT1</strain>
    </source>
</reference>
<organism evidence="1 2">
    <name type="scientific">Rhododendron molle</name>
    <name type="common">Chinese azalea</name>
    <name type="synonym">Azalea mollis</name>
    <dbReference type="NCBI Taxonomy" id="49168"/>
    <lineage>
        <taxon>Eukaryota</taxon>
        <taxon>Viridiplantae</taxon>
        <taxon>Streptophyta</taxon>
        <taxon>Embryophyta</taxon>
        <taxon>Tracheophyta</taxon>
        <taxon>Spermatophyta</taxon>
        <taxon>Magnoliopsida</taxon>
        <taxon>eudicotyledons</taxon>
        <taxon>Gunneridae</taxon>
        <taxon>Pentapetalae</taxon>
        <taxon>asterids</taxon>
        <taxon>Ericales</taxon>
        <taxon>Ericaceae</taxon>
        <taxon>Ericoideae</taxon>
        <taxon>Rhodoreae</taxon>
        <taxon>Rhododendron</taxon>
    </lineage>
</organism>
<gene>
    <name evidence="1" type="ORF">RHMOL_Rhmol11G0072600</name>
</gene>
<sequence length="75" mass="8584">MNGQFDVRCEENVQLKSQMADMKNTVNELKKSQVDWLKDKINNSSLLAQDGDYDLASVGRWISIEVFALISPLFF</sequence>
<evidence type="ECO:0000313" key="1">
    <source>
        <dbReference type="EMBL" id="KAI8530609.1"/>
    </source>
</evidence>
<accession>A0ACC0LPR5</accession>
<evidence type="ECO:0000313" key="2">
    <source>
        <dbReference type="Proteomes" id="UP001062846"/>
    </source>
</evidence>
<dbReference type="EMBL" id="CM046398">
    <property type="protein sequence ID" value="KAI8530609.1"/>
    <property type="molecule type" value="Genomic_DNA"/>
</dbReference>
<comment type="caution">
    <text evidence="1">The sequence shown here is derived from an EMBL/GenBank/DDBJ whole genome shotgun (WGS) entry which is preliminary data.</text>
</comment>
<name>A0ACC0LPR5_RHOML</name>
<keyword evidence="2" id="KW-1185">Reference proteome</keyword>
<protein>
    <submittedName>
        <fullName evidence="1">Uncharacterized protein</fullName>
    </submittedName>
</protein>
<dbReference type="Proteomes" id="UP001062846">
    <property type="component" value="Chromosome 11"/>
</dbReference>
<proteinExistence type="predicted"/>